<organism evidence="1 2">
    <name type="scientific">Pasteurella oralis</name>
    <dbReference type="NCBI Taxonomy" id="1071947"/>
    <lineage>
        <taxon>Bacteria</taxon>
        <taxon>Pseudomonadati</taxon>
        <taxon>Pseudomonadota</taxon>
        <taxon>Gammaproteobacteria</taxon>
        <taxon>Pasteurellales</taxon>
        <taxon>Pasteurellaceae</taxon>
        <taxon>Pasteurella</taxon>
    </lineage>
</organism>
<keyword evidence="2" id="KW-1185">Reference proteome</keyword>
<evidence type="ECO:0008006" key="3">
    <source>
        <dbReference type="Google" id="ProtNLM"/>
    </source>
</evidence>
<dbReference type="Proteomes" id="UP001597420">
    <property type="component" value="Unassembled WGS sequence"/>
</dbReference>
<dbReference type="RefSeq" id="WP_379096483.1">
    <property type="nucleotide sequence ID" value="NZ_JBHUFP010000005.1"/>
</dbReference>
<evidence type="ECO:0000313" key="2">
    <source>
        <dbReference type="Proteomes" id="UP001597420"/>
    </source>
</evidence>
<name>A0ABW4NSG1_9PAST</name>
<accession>A0ABW4NSG1</accession>
<gene>
    <name evidence="1" type="ORF">ACFSAV_04055</name>
</gene>
<evidence type="ECO:0000313" key="1">
    <source>
        <dbReference type="EMBL" id="MFD1805553.1"/>
    </source>
</evidence>
<sequence>MYFYDKKTNGFYIKELHVITDDMNKITQEYYEKLIDGQSNGKQITSDEQGYPILIDTQPSVYHELVNGKWVLSAEKQAQRKREFILSLVDNVDDTAANISSKWTRFSEEYKERESAAIAFKEAGFTGDVSIYISSFATVAGLDNKSAALLILKQAENLHALQEQLAVQRMRKYELKNEACSEQELHQIHDDIIAKMHSLAAA</sequence>
<protein>
    <recommendedName>
        <fullName evidence="3">Tail fiber assembly protein</fullName>
    </recommendedName>
</protein>
<reference evidence="2" key="1">
    <citation type="journal article" date="2019" name="Int. J. Syst. Evol. Microbiol.">
        <title>The Global Catalogue of Microorganisms (GCM) 10K type strain sequencing project: providing services to taxonomists for standard genome sequencing and annotation.</title>
        <authorList>
            <consortium name="The Broad Institute Genomics Platform"/>
            <consortium name="The Broad Institute Genome Sequencing Center for Infectious Disease"/>
            <person name="Wu L."/>
            <person name="Ma J."/>
        </authorList>
    </citation>
    <scope>NUCLEOTIDE SEQUENCE [LARGE SCALE GENOMIC DNA]</scope>
    <source>
        <strain evidence="2">CCM 7950</strain>
    </source>
</reference>
<comment type="caution">
    <text evidence="1">The sequence shown here is derived from an EMBL/GenBank/DDBJ whole genome shotgun (WGS) entry which is preliminary data.</text>
</comment>
<proteinExistence type="predicted"/>
<dbReference type="EMBL" id="JBHUFP010000005">
    <property type="protein sequence ID" value="MFD1805553.1"/>
    <property type="molecule type" value="Genomic_DNA"/>
</dbReference>